<evidence type="ECO:0000259" key="9">
    <source>
        <dbReference type="Pfam" id="PF03176"/>
    </source>
</evidence>
<dbReference type="Pfam" id="PF03176">
    <property type="entry name" value="MMPL"/>
    <property type="match status" value="1"/>
</dbReference>
<name>A0A2S8BEW4_9MYCO</name>
<feature type="chain" id="PRO_5039287482" evidence="8">
    <location>
        <begin position="23"/>
        <end position="599"/>
    </location>
</feature>
<dbReference type="EMBL" id="PPEA01000661">
    <property type="protein sequence ID" value="PQM45186.1"/>
    <property type="molecule type" value="Genomic_DNA"/>
</dbReference>
<gene>
    <name evidence="10" type="ORF">C1Y40_04646</name>
</gene>
<feature type="transmembrane region" description="Helical" evidence="7">
    <location>
        <begin position="550"/>
        <end position="576"/>
    </location>
</feature>
<keyword evidence="5 7" id="KW-1133">Transmembrane helix</keyword>
<keyword evidence="3" id="KW-1003">Cell membrane</keyword>
<evidence type="ECO:0000256" key="8">
    <source>
        <dbReference type="SAM" id="SignalP"/>
    </source>
</evidence>
<evidence type="ECO:0000256" key="2">
    <source>
        <dbReference type="ARBA" id="ARBA00010157"/>
    </source>
</evidence>
<evidence type="ECO:0000256" key="4">
    <source>
        <dbReference type="ARBA" id="ARBA00022692"/>
    </source>
</evidence>
<dbReference type="Proteomes" id="UP000238296">
    <property type="component" value="Unassembled WGS sequence"/>
</dbReference>
<comment type="similarity">
    <text evidence="2">Belongs to the resistance-nodulation-cell division (RND) (TC 2.A.6) family. MmpL subfamily.</text>
</comment>
<dbReference type="AlphaFoldDB" id="A0A2S8BEW4"/>
<feature type="transmembrane region" description="Helical" evidence="7">
    <location>
        <begin position="452"/>
        <end position="471"/>
    </location>
</feature>
<feature type="domain" description="Membrane transport protein MMPL" evidence="9">
    <location>
        <begin position="311"/>
        <end position="581"/>
    </location>
</feature>
<evidence type="ECO:0000313" key="11">
    <source>
        <dbReference type="Proteomes" id="UP000238296"/>
    </source>
</evidence>
<evidence type="ECO:0000256" key="3">
    <source>
        <dbReference type="ARBA" id="ARBA00022475"/>
    </source>
</evidence>
<dbReference type="GO" id="GO:0005886">
    <property type="term" value="C:plasma membrane"/>
    <property type="evidence" value="ECO:0007669"/>
    <property type="project" value="UniProtKB-SubCell"/>
</dbReference>
<evidence type="ECO:0000313" key="10">
    <source>
        <dbReference type="EMBL" id="PQM45186.1"/>
    </source>
</evidence>
<dbReference type="InterPro" id="IPR050545">
    <property type="entry name" value="Mycobact_MmpL"/>
</dbReference>
<dbReference type="PANTHER" id="PTHR33406:SF6">
    <property type="entry name" value="MEMBRANE PROTEIN YDGH-RELATED"/>
    <property type="match status" value="1"/>
</dbReference>
<comment type="subcellular location">
    <subcellularLocation>
        <location evidence="1">Cell membrane</location>
        <topology evidence="1">Multi-pass membrane protein</topology>
    </subcellularLocation>
</comment>
<accession>A0A2S8BEW4</accession>
<comment type="caution">
    <text evidence="10">The sequence shown here is derived from an EMBL/GenBank/DDBJ whole genome shotgun (WGS) entry which is preliminary data.</text>
</comment>
<organism evidence="10 11">
    <name type="scientific">Mycobacterium talmoniae</name>
    <dbReference type="NCBI Taxonomy" id="1858794"/>
    <lineage>
        <taxon>Bacteria</taxon>
        <taxon>Bacillati</taxon>
        <taxon>Actinomycetota</taxon>
        <taxon>Actinomycetes</taxon>
        <taxon>Mycobacteriales</taxon>
        <taxon>Mycobacteriaceae</taxon>
        <taxon>Mycobacterium</taxon>
    </lineage>
</organism>
<dbReference type="PANTHER" id="PTHR33406">
    <property type="entry name" value="MEMBRANE PROTEIN MJ1562-RELATED"/>
    <property type="match status" value="1"/>
</dbReference>
<evidence type="ECO:0000256" key="7">
    <source>
        <dbReference type="SAM" id="Phobius"/>
    </source>
</evidence>
<feature type="transmembrane region" description="Helical" evidence="7">
    <location>
        <begin position="509"/>
        <end position="529"/>
    </location>
</feature>
<dbReference type="InterPro" id="IPR004869">
    <property type="entry name" value="MMPL_dom"/>
</dbReference>
<proteinExistence type="inferred from homology"/>
<keyword evidence="4 7" id="KW-0812">Transmembrane</keyword>
<keyword evidence="8" id="KW-0732">Signal</keyword>
<feature type="transmembrane region" description="Helical" evidence="7">
    <location>
        <begin position="478"/>
        <end position="503"/>
    </location>
</feature>
<dbReference type="SUPFAM" id="SSF82866">
    <property type="entry name" value="Multidrug efflux transporter AcrB transmembrane domain"/>
    <property type="match status" value="1"/>
</dbReference>
<keyword evidence="6 7" id="KW-0472">Membrane</keyword>
<evidence type="ECO:0000256" key="1">
    <source>
        <dbReference type="ARBA" id="ARBA00004651"/>
    </source>
</evidence>
<feature type="signal peptide" evidence="8">
    <location>
        <begin position="1"/>
        <end position="22"/>
    </location>
</feature>
<protein>
    <submittedName>
        <fullName evidence="10">Acyltrehalose exporter MmpL10</fullName>
    </submittedName>
</protein>
<reference evidence="10 11" key="1">
    <citation type="journal article" date="2017" name="Int. J. Syst. Evol. Microbiol.">
        <title>Mycobacterium talmoniae sp. nov., a slowly growing mycobacterium isolated from human respiratory samples.</title>
        <authorList>
            <person name="Davidson R.M."/>
            <person name="DeGroote M.A."/>
            <person name="Marola J.L."/>
            <person name="Buss S."/>
            <person name="Jones V."/>
            <person name="McNeil M.R."/>
            <person name="Freifeld A.G."/>
            <person name="Elaine Epperson L."/>
            <person name="Hasan N.A."/>
            <person name="Jackson M."/>
            <person name="Iwen P.C."/>
            <person name="Salfinger M."/>
            <person name="Strong M."/>
        </authorList>
    </citation>
    <scope>NUCLEOTIDE SEQUENCE [LARGE SCALE GENOMIC DNA]</scope>
    <source>
        <strain evidence="10 11">ATCC BAA-2683</strain>
    </source>
</reference>
<evidence type="ECO:0000256" key="5">
    <source>
        <dbReference type="ARBA" id="ARBA00022989"/>
    </source>
</evidence>
<sequence>MRRPKTHLVASLLVLLALASSASLVRFNYDDRKALPQSVESTQGYDIIGRHFPVNSSIPEYLLVSSPHDLRTPKALADLEQMAHRVSQLPNIEAVRGITRPTGESLEQARLSFQAGEVGGKLNDASTQIANRSGDMDMLAKGSGMIADVLGSLNGQVGQAIGTVSGLVDALTYMQNAFGGEKTLKELDQAAKLVTAMRALGDSLGVNLTDAKNSFAWADPVLTSLNASPTCNMDSACSNARSQLQQLVTARNDGTFDKVSELARQLQATQGAQTLEATASDLRRAFSIANNALQAAGLGGGANIPAELATMRQNADKLAEASRQVADGVQLLVDESKKAGAGLGDASSFLLGMKNDATTPSMSGFYIPAQFLTGDDFKKAAAIFISPDGHTVRYLVQTKLNPFSTAAMDQVNAIIDTARGAQPNTALADASISMTGYSVGLRDTRDYYNGDIRFIVVVTIMVVLLILIVLLRALVAPLYLIVSVVVSYLSALGIGVLVFEYLFHQELHWSLPGLTFIILVAVGADYNLLLISRIRDESARGVRTGVIRTVGATGGVITAAGLIFAASMFGMLFASISTLVQADSSSGWGFCWTPSWCAR</sequence>
<dbReference type="Gene3D" id="1.20.1640.10">
    <property type="entry name" value="Multidrug efflux transporter AcrB transmembrane domain"/>
    <property type="match status" value="1"/>
</dbReference>
<evidence type="ECO:0000256" key="6">
    <source>
        <dbReference type="ARBA" id="ARBA00023136"/>
    </source>
</evidence>